<dbReference type="InterPro" id="IPR052353">
    <property type="entry name" value="Benzoxazolinone_Detox_Enz"/>
</dbReference>
<dbReference type="EMBL" id="SELH01000016">
    <property type="protein sequence ID" value="TWP29064.1"/>
    <property type="molecule type" value="Genomic_DNA"/>
</dbReference>
<dbReference type="Proteomes" id="UP000319499">
    <property type="component" value="Unassembled WGS sequence"/>
</dbReference>
<organism evidence="2 3">
    <name type="scientific">Apibacter muscae</name>
    <dbReference type="NCBI Taxonomy" id="2509004"/>
    <lineage>
        <taxon>Bacteria</taxon>
        <taxon>Pseudomonadati</taxon>
        <taxon>Bacteroidota</taxon>
        <taxon>Flavobacteriia</taxon>
        <taxon>Flavobacteriales</taxon>
        <taxon>Weeksellaceae</taxon>
        <taxon>Apibacter</taxon>
    </lineage>
</organism>
<dbReference type="Gene3D" id="2.40.33.20">
    <property type="entry name" value="PK beta-barrel domain-like"/>
    <property type="match status" value="1"/>
</dbReference>
<dbReference type="RefSeq" id="WP_146292097.1">
    <property type="nucleotide sequence ID" value="NZ_SELH01000016.1"/>
</dbReference>
<protein>
    <submittedName>
        <fullName evidence="2">MOSC domain-containing protein</fullName>
    </submittedName>
</protein>
<evidence type="ECO:0000259" key="1">
    <source>
        <dbReference type="PROSITE" id="PS51340"/>
    </source>
</evidence>
<dbReference type="PROSITE" id="PS51340">
    <property type="entry name" value="MOSC"/>
    <property type="match status" value="1"/>
</dbReference>
<dbReference type="PANTHER" id="PTHR30212">
    <property type="entry name" value="PROTEIN YIIM"/>
    <property type="match status" value="1"/>
</dbReference>
<proteinExistence type="predicted"/>
<dbReference type="InterPro" id="IPR011037">
    <property type="entry name" value="Pyrv_Knase-like_insert_dom_sf"/>
</dbReference>
<dbReference type="SUPFAM" id="SSF50800">
    <property type="entry name" value="PK beta-barrel domain-like"/>
    <property type="match status" value="1"/>
</dbReference>
<accession>A0A563DGV8</accession>
<dbReference type="GO" id="GO:0030151">
    <property type="term" value="F:molybdenum ion binding"/>
    <property type="evidence" value="ECO:0007669"/>
    <property type="project" value="InterPro"/>
</dbReference>
<feature type="domain" description="MOSC" evidence="1">
    <location>
        <begin position="3"/>
        <end position="166"/>
    </location>
</feature>
<dbReference type="GO" id="GO:0030170">
    <property type="term" value="F:pyridoxal phosphate binding"/>
    <property type="evidence" value="ECO:0007669"/>
    <property type="project" value="InterPro"/>
</dbReference>
<gene>
    <name evidence="2" type="ORF">ETU09_04275</name>
</gene>
<dbReference type="OrthoDB" id="9786134at2"/>
<dbReference type="InterPro" id="IPR005302">
    <property type="entry name" value="MoCF_Sase_C"/>
</dbReference>
<dbReference type="GO" id="GO:0003824">
    <property type="term" value="F:catalytic activity"/>
    <property type="evidence" value="ECO:0007669"/>
    <property type="project" value="InterPro"/>
</dbReference>
<dbReference type="AlphaFoldDB" id="A0A563DGV8"/>
<evidence type="ECO:0000313" key="3">
    <source>
        <dbReference type="Proteomes" id="UP000319499"/>
    </source>
</evidence>
<dbReference type="InterPro" id="IPR005163">
    <property type="entry name" value="Tri_helical_YiiM-like"/>
</dbReference>
<dbReference type="Pfam" id="PF03475">
    <property type="entry name" value="YiiM_3-alpha"/>
    <property type="match status" value="1"/>
</dbReference>
<name>A0A563DGV8_9FLAO</name>
<evidence type="ECO:0000313" key="2">
    <source>
        <dbReference type="EMBL" id="TWP29064.1"/>
    </source>
</evidence>
<keyword evidence="3" id="KW-1185">Reference proteome</keyword>
<dbReference type="Pfam" id="PF03473">
    <property type="entry name" value="MOSC"/>
    <property type="match status" value="1"/>
</dbReference>
<sequence length="232" mass="26901">MDLPIIQSLHIGKEVSLANTGYYSAINKHEIKESQYVRKEGLILDSQADKKNHGGKDKALHQYAFENYSYWKQKYPNQPLLSSPAAFGENISSLGMNEDMVCIGDVYRLGSCIIEVSQARQPCWKLNFRFGIENMAVQVQNSLKTGWYYRVIQEGKIKAGDIFELDARPHPEYSLTRILKVLYLEDINIPELNQMIELKPLAESWKRILKKRIDTGIIENWEKRLFYTHTNN</sequence>
<dbReference type="PANTHER" id="PTHR30212:SF2">
    <property type="entry name" value="PROTEIN YIIM"/>
    <property type="match status" value="1"/>
</dbReference>
<reference evidence="2 3" key="1">
    <citation type="submission" date="2019-02" db="EMBL/GenBank/DDBJ databases">
        <title>Apibacter muscae sp. nov.: a novel member of the house fly microbiota.</title>
        <authorList>
            <person name="Park R."/>
        </authorList>
    </citation>
    <scope>NUCLEOTIDE SEQUENCE [LARGE SCALE GENOMIC DNA]</scope>
    <source>
        <strain evidence="2 3">AL1</strain>
    </source>
</reference>
<comment type="caution">
    <text evidence="2">The sequence shown here is derived from an EMBL/GenBank/DDBJ whole genome shotgun (WGS) entry which is preliminary data.</text>
</comment>